<proteinExistence type="predicted"/>
<accession>A0A420HY30</accession>
<dbReference type="EMBL" id="MCFK01003446">
    <property type="protein sequence ID" value="RKF62320.1"/>
    <property type="molecule type" value="Genomic_DNA"/>
</dbReference>
<dbReference type="Proteomes" id="UP000286134">
    <property type="component" value="Unassembled WGS sequence"/>
</dbReference>
<organism evidence="1 2">
    <name type="scientific">Erysiphe neolycopersici</name>
    <dbReference type="NCBI Taxonomy" id="212602"/>
    <lineage>
        <taxon>Eukaryota</taxon>
        <taxon>Fungi</taxon>
        <taxon>Dikarya</taxon>
        <taxon>Ascomycota</taxon>
        <taxon>Pezizomycotina</taxon>
        <taxon>Leotiomycetes</taxon>
        <taxon>Erysiphales</taxon>
        <taxon>Erysiphaceae</taxon>
        <taxon>Erysiphe</taxon>
    </lineage>
</organism>
<sequence length="83" mass="8882">MNHATIYSRRFTGAAGKSTAGFNQYLAYNKIFGDTQINAKQKGAVNATFRIGSTTSIGSISINNPIGICVFHIVEANTPFAQP</sequence>
<reference evidence="1 2" key="1">
    <citation type="journal article" date="2018" name="BMC Genomics">
        <title>Comparative genome analyses reveal sequence features reflecting distinct modes of host-adaptation between dicot and monocot powdery mildew.</title>
        <authorList>
            <person name="Wu Y."/>
            <person name="Ma X."/>
            <person name="Pan Z."/>
            <person name="Kale S.D."/>
            <person name="Song Y."/>
            <person name="King H."/>
            <person name="Zhang Q."/>
            <person name="Presley C."/>
            <person name="Deng X."/>
            <person name="Wei C.I."/>
            <person name="Xiao S."/>
        </authorList>
    </citation>
    <scope>NUCLEOTIDE SEQUENCE [LARGE SCALE GENOMIC DNA]</scope>
    <source>
        <strain evidence="1">UMSG2</strain>
    </source>
</reference>
<evidence type="ECO:0000313" key="1">
    <source>
        <dbReference type="EMBL" id="RKF62320.1"/>
    </source>
</evidence>
<name>A0A420HY30_9PEZI</name>
<keyword evidence="2" id="KW-1185">Reference proteome</keyword>
<comment type="caution">
    <text evidence="1">The sequence shown here is derived from an EMBL/GenBank/DDBJ whole genome shotgun (WGS) entry which is preliminary data.</text>
</comment>
<dbReference type="OrthoDB" id="3599399at2759"/>
<dbReference type="AlphaFoldDB" id="A0A420HY30"/>
<gene>
    <name evidence="1" type="ORF">OnM2_034089</name>
</gene>
<evidence type="ECO:0000313" key="2">
    <source>
        <dbReference type="Proteomes" id="UP000286134"/>
    </source>
</evidence>
<protein>
    <submittedName>
        <fullName evidence="1">Uncharacterized protein</fullName>
    </submittedName>
</protein>